<dbReference type="Proteomes" id="UP000030012">
    <property type="component" value="Unassembled WGS sequence"/>
</dbReference>
<dbReference type="NCBIfam" id="TIGR02806">
    <property type="entry name" value="clostrip"/>
    <property type="match status" value="1"/>
</dbReference>
<evidence type="ECO:0000313" key="3">
    <source>
        <dbReference type="Proteomes" id="UP000030012"/>
    </source>
</evidence>
<comment type="caution">
    <text evidence="2">The sequence shown here is derived from an EMBL/GenBank/DDBJ whole genome shotgun (WGS) entry which is preliminary data.</text>
</comment>
<dbReference type="EMBL" id="JENJ01000004">
    <property type="protein sequence ID" value="KGM98047.1"/>
    <property type="molecule type" value="Genomic_DNA"/>
</dbReference>
<dbReference type="PANTHER" id="PTHR37835:SF1">
    <property type="entry name" value="ALPHA-CLOSTRIPAIN"/>
    <property type="match status" value="1"/>
</dbReference>
<keyword evidence="1" id="KW-0732">Signal</keyword>
<dbReference type="InterPro" id="IPR005077">
    <property type="entry name" value="Peptidase_C11"/>
</dbReference>
<protein>
    <submittedName>
        <fullName evidence="2">Clostripain</fullName>
    </submittedName>
</protein>
<proteinExistence type="predicted"/>
<evidence type="ECO:0000256" key="1">
    <source>
        <dbReference type="SAM" id="SignalP"/>
    </source>
</evidence>
<reference evidence="2 3" key="1">
    <citation type="submission" date="2014-01" db="EMBL/GenBank/DDBJ databases">
        <title>Plasmidome dynamics in the species complex Clostridium novyi sensu lato converts strains of independent lineages into distinctly different pathogens.</title>
        <authorList>
            <person name="Skarin H."/>
            <person name="Segerman B."/>
        </authorList>
    </citation>
    <scope>NUCLEOTIDE SEQUENCE [LARGE SCALE GENOMIC DNA]</scope>
    <source>
        <strain evidence="2 3">4552</strain>
    </source>
</reference>
<dbReference type="AlphaFoldDB" id="A0A0A0IAS8"/>
<accession>A0A0A0IAS8</accession>
<dbReference type="Gene3D" id="3.40.50.11970">
    <property type="match status" value="1"/>
</dbReference>
<evidence type="ECO:0000313" key="2">
    <source>
        <dbReference type="EMBL" id="KGM98047.1"/>
    </source>
</evidence>
<feature type="chain" id="PRO_5001970546" evidence="1">
    <location>
        <begin position="37"/>
        <end position="539"/>
    </location>
</feature>
<feature type="signal peptide" evidence="1">
    <location>
        <begin position="1"/>
        <end position="36"/>
    </location>
</feature>
<name>A0A0A0IAS8_CLONO</name>
<dbReference type="PANTHER" id="PTHR37835">
    <property type="entry name" value="ALPHA-CLOSTRIPAIN"/>
    <property type="match status" value="1"/>
</dbReference>
<gene>
    <name evidence="2" type="ORF">Z968_01625</name>
</gene>
<sequence length="539" mass="61212">MYYLKGGNFYVKKKVIHLLAAAILGMSFINIQPVYATPKPTANNTKSSITKKAKDESKKEQKVTILYYCDADNNLEDALMSDIAEMKRGYVNNPNLNLIALVDRTPEHSNDSTTLGENFEDTRLYKIEHNKATRLDGGKYFPEIKLNGTYEANMGDPETLRKFIEFGKNNYKADKYVLIMSNHGGGAKNKPNANQKLNKAICWDDTNLDGENPDCLYIGEISDHLDERHSVDVLAFDACLMGTAEVAYQYRPGNGRFSTKTMIASSPVVWGAGFKYDNIFSRIKSGNKFTLQKDLTLGGKERCFDPATITNEQIGALFVEEQRDSIARAFRSDQQLSCYDLTKAENIKKSFDKLAIDLSQKDKKSAIENLRGSKTNVNIMHYFNERDQLEWIEYPYFDIYDLCEGISKSNAFDEKTQKLAKDVMKNVDSMVLYSFGGKKFKGVGKFKEGKNGLSVLLPDGNRIYTSRYSNAKIPHWQIQSWYNSIDTVASGLNNPYGKLSWCKDGQDPEINKVGNWFELLDSWFDKTNESDGGFNHYQW</sequence>
<dbReference type="InterPro" id="IPR014173">
    <property type="entry name" value="Pept_C11_CLOspp"/>
</dbReference>
<organism evidence="2 3">
    <name type="scientific">Clostridium novyi A str. 4552</name>
    <dbReference type="NCBI Taxonomy" id="1444289"/>
    <lineage>
        <taxon>Bacteria</taxon>
        <taxon>Bacillati</taxon>
        <taxon>Bacillota</taxon>
        <taxon>Clostridia</taxon>
        <taxon>Eubacteriales</taxon>
        <taxon>Clostridiaceae</taxon>
        <taxon>Clostridium</taxon>
    </lineage>
</organism>
<dbReference type="Pfam" id="PF03415">
    <property type="entry name" value="Peptidase_C11"/>
    <property type="match status" value="1"/>
</dbReference>